<keyword evidence="6 14" id="KW-0808">Transferase</keyword>
<protein>
    <recommendedName>
        <fullName evidence="4 14">Corrinoid adenosyltransferase</fullName>
        <ecNumber evidence="3 14">2.5.1.17</ecNumber>
    </recommendedName>
    <alternativeName>
        <fullName evidence="9 14">Cob(II)alamin adenosyltransferase</fullName>
    </alternativeName>
    <alternativeName>
        <fullName evidence="11 14">Cob(II)yrinic acid a,c-diamide adenosyltransferase</fullName>
    </alternativeName>
    <alternativeName>
        <fullName evidence="10 14">Cobinamide/cobalamin adenosyltransferase</fullName>
    </alternativeName>
</protein>
<keyword evidence="7 14" id="KW-0547">Nucleotide-binding</keyword>
<comment type="caution">
    <text evidence="16">The sequence shown here is derived from an EMBL/GenBank/DDBJ whole genome shotgun (WGS) entry which is preliminary data.</text>
</comment>
<evidence type="ECO:0000256" key="8">
    <source>
        <dbReference type="ARBA" id="ARBA00022840"/>
    </source>
</evidence>
<evidence type="ECO:0000256" key="10">
    <source>
        <dbReference type="ARBA" id="ARBA00033334"/>
    </source>
</evidence>
<dbReference type="PANTHER" id="PTHR12213">
    <property type="entry name" value="CORRINOID ADENOSYLTRANSFERASE"/>
    <property type="match status" value="1"/>
</dbReference>
<proteinExistence type="inferred from homology"/>
<dbReference type="SUPFAM" id="SSF89028">
    <property type="entry name" value="Cobalamin adenosyltransferase-like"/>
    <property type="match status" value="1"/>
</dbReference>
<dbReference type="InterPro" id="IPR016030">
    <property type="entry name" value="CblAdoTrfase-like"/>
</dbReference>
<dbReference type="InterPro" id="IPR036451">
    <property type="entry name" value="CblAdoTrfase-like_sf"/>
</dbReference>
<dbReference type="GO" id="GO:0005524">
    <property type="term" value="F:ATP binding"/>
    <property type="evidence" value="ECO:0007669"/>
    <property type="project" value="UniProtKB-UniRule"/>
</dbReference>
<comment type="similarity">
    <text evidence="2 14">Belongs to the Cob(I)alamin adenosyltransferase family.</text>
</comment>
<evidence type="ECO:0000256" key="6">
    <source>
        <dbReference type="ARBA" id="ARBA00022679"/>
    </source>
</evidence>
<feature type="domain" description="Cobalamin adenosyltransferase-like" evidence="15">
    <location>
        <begin position="3"/>
        <end position="163"/>
    </location>
</feature>
<dbReference type="EMBL" id="AZEH01000025">
    <property type="protein sequence ID" value="KRL05391.1"/>
    <property type="molecule type" value="Genomic_DNA"/>
</dbReference>
<keyword evidence="5 14" id="KW-0169">Cobalamin biosynthesis</keyword>
<dbReference type="STRING" id="1423777.FD46_GL000798"/>
<dbReference type="Gene3D" id="1.20.1200.10">
    <property type="entry name" value="Cobalamin adenosyltransferase-like"/>
    <property type="match status" value="1"/>
</dbReference>
<evidence type="ECO:0000256" key="1">
    <source>
        <dbReference type="ARBA" id="ARBA00005121"/>
    </source>
</evidence>
<dbReference type="EC" id="2.5.1.17" evidence="3 14"/>
<dbReference type="PANTHER" id="PTHR12213:SF0">
    <property type="entry name" value="CORRINOID ADENOSYLTRANSFERASE MMAB"/>
    <property type="match status" value="1"/>
</dbReference>
<evidence type="ECO:0000256" key="12">
    <source>
        <dbReference type="ARBA" id="ARBA00048555"/>
    </source>
</evidence>
<accession>A0A0R1MB95</accession>
<dbReference type="Pfam" id="PF01923">
    <property type="entry name" value="Cob_adeno_trans"/>
    <property type="match status" value="1"/>
</dbReference>
<evidence type="ECO:0000313" key="17">
    <source>
        <dbReference type="Proteomes" id="UP000051686"/>
    </source>
</evidence>
<gene>
    <name evidence="16" type="ORF">FD46_GL000798</name>
</gene>
<dbReference type="Proteomes" id="UP000051686">
    <property type="component" value="Unassembled WGS sequence"/>
</dbReference>
<organism evidence="16 17">
    <name type="scientific">Liquorilactobacillus oeni DSM 19972</name>
    <dbReference type="NCBI Taxonomy" id="1423777"/>
    <lineage>
        <taxon>Bacteria</taxon>
        <taxon>Bacillati</taxon>
        <taxon>Bacillota</taxon>
        <taxon>Bacilli</taxon>
        <taxon>Lactobacillales</taxon>
        <taxon>Lactobacillaceae</taxon>
        <taxon>Liquorilactobacillus</taxon>
    </lineage>
</organism>
<comment type="pathway">
    <text evidence="1 14">Cofactor biosynthesis; adenosylcobalamin biosynthesis; adenosylcobalamin from cob(II)yrinate a,c-diamide: step 2/7.</text>
</comment>
<keyword evidence="8 14" id="KW-0067">ATP-binding</keyword>
<evidence type="ECO:0000256" key="2">
    <source>
        <dbReference type="ARBA" id="ARBA00007487"/>
    </source>
</evidence>
<evidence type="ECO:0000256" key="3">
    <source>
        <dbReference type="ARBA" id="ARBA00012454"/>
    </source>
</evidence>
<sequence>MKIYTKVGDKGQTKQVSGKMVPKYDPQITALGDLDELQAWLGFTVTLLSPNCQKLLSELQNVQKKLYFLQADICIKHHAAITAADTADLEKKIDHFMNTVPQIHEFILPGGKQTGAALQYGRTLARRAERSAVSLNKKQELSPALMSYLNRLSDYLFAMARYANYLDKAAEVVSKL</sequence>
<comment type="catalytic activity">
    <reaction evidence="13 14">
        <text>2 cob(II)alamin + reduced [electron-transfer flavoprotein] + 2 ATP = 2 adenosylcob(III)alamin + 2 triphosphate + oxidized [electron-transfer flavoprotein] + 3 H(+)</text>
        <dbReference type="Rhea" id="RHEA:28671"/>
        <dbReference type="Rhea" id="RHEA-COMP:10685"/>
        <dbReference type="Rhea" id="RHEA-COMP:10686"/>
        <dbReference type="ChEBI" id="CHEBI:15378"/>
        <dbReference type="ChEBI" id="CHEBI:16304"/>
        <dbReference type="ChEBI" id="CHEBI:18036"/>
        <dbReference type="ChEBI" id="CHEBI:18408"/>
        <dbReference type="ChEBI" id="CHEBI:30616"/>
        <dbReference type="ChEBI" id="CHEBI:57692"/>
        <dbReference type="ChEBI" id="CHEBI:58307"/>
        <dbReference type="EC" id="2.5.1.17"/>
    </reaction>
</comment>
<evidence type="ECO:0000256" key="14">
    <source>
        <dbReference type="RuleBase" id="RU366026"/>
    </source>
</evidence>
<evidence type="ECO:0000256" key="7">
    <source>
        <dbReference type="ARBA" id="ARBA00022741"/>
    </source>
</evidence>
<dbReference type="PATRIC" id="fig|1423777.3.peg.822"/>
<comment type="catalytic activity">
    <reaction evidence="12 14">
        <text>2 cob(II)yrinate a,c diamide + reduced [electron-transfer flavoprotein] + 2 ATP = 2 adenosylcob(III)yrinate a,c-diamide + 2 triphosphate + oxidized [electron-transfer flavoprotein] + 3 H(+)</text>
        <dbReference type="Rhea" id="RHEA:11528"/>
        <dbReference type="Rhea" id="RHEA-COMP:10685"/>
        <dbReference type="Rhea" id="RHEA-COMP:10686"/>
        <dbReference type="ChEBI" id="CHEBI:15378"/>
        <dbReference type="ChEBI" id="CHEBI:18036"/>
        <dbReference type="ChEBI" id="CHEBI:30616"/>
        <dbReference type="ChEBI" id="CHEBI:57692"/>
        <dbReference type="ChEBI" id="CHEBI:58307"/>
        <dbReference type="ChEBI" id="CHEBI:58503"/>
        <dbReference type="ChEBI" id="CHEBI:58537"/>
        <dbReference type="EC" id="2.5.1.17"/>
    </reaction>
</comment>
<dbReference type="RefSeq" id="WP_083479354.1">
    <property type="nucleotide sequence ID" value="NZ_AZEH01000025.1"/>
</dbReference>
<evidence type="ECO:0000256" key="11">
    <source>
        <dbReference type="ARBA" id="ARBA00033354"/>
    </source>
</evidence>
<keyword evidence="17" id="KW-1185">Reference proteome</keyword>
<dbReference type="InterPro" id="IPR029499">
    <property type="entry name" value="PduO-typ"/>
</dbReference>
<dbReference type="AlphaFoldDB" id="A0A0R1MB95"/>
<evidence type="ECO:0000313" key="16">
    <source>
        <dbReference type="EMBL" id="KRL05391.1"/>
    </source>
</evidence>
<evidence type="ECO:0000256" key="4">
    <source>
        <dbReference type="ARBA" id="ARBA00020963"/>
    </source>
</evidence>
<evidence type="ECO:0000256" key="5">
    <source>
        <dbReference type="ARBA" id="ARBA00022573"/>
    </source>
</evidence>
<evidence type="ECO:0000259" key="15">
    <source>
        <dbReference type="Pfam" id="PF01923"/>
    </source>
</evidence>
<dbReference type="GO" id="GO:0008817">
    <property type="term" value="F:corrinoid adenosyltransferase activity"/>
    <property type="evidence" value="ECO:0007669"/>
    <property type="project" value="UniProtKB-UniRule"/>
</dbReference>
<evidence type="ECO:0000256" key="13">
    <source>
        <dbReference type="ARBA" id="ARBA00048692"/>
    </source>
</evidence>
<name>A0A0R1MB95_9LACO</name>
<dbReference type="UniPathway" id="UPA00148">
    <property type="reaction ID" value="UER00233"/>
</dbReference>
<dbReference type="OrthoDB" id="9778896at2"/>
<dbReference type="NCBIfam" id="TIGR00636">
    <property type="entry name" value="PduO_Nterm"/>
    <property type="match status" value="1"/>
</dbReference>
<reference evidence="16 17" key="1">
    <citation type="journal article" date="2015" name="Genome Announc.">
        <title>Expanding the biotechnology potential of lactobacilli through comparative genomics of 213 strains and associated genera.</title>
        <authorList>
            <person name="Sun Z."/>
            <person name="Harris H.M."/>
            <person name="McCann A."/>
            <person name="Guo C."/>
            <person name="Argimon S."/>
            <person name="Zhang W."/>
            <person name="Yang X."/>
            <person name="Jeffery I.B."/>
            <person name="Cooney J.C."/>
            <person name="Kagawa T.F."/>
            <person name="Liu W."/>
            <person name="Song Y."/>
            <person name="Salvetti E."/>
            <person name="Wrobel A."/>
            <person name="Rasinkangas P."/>
            <person name="Parkhill J."/>
            <person name="Rea M.C."/>
            <person name="O'Sullivan O."/>
            <person name="Ritari J."/>
            <person name="Douillard F.P."/>
            <person name="Paul Ross R."/>
            <person name="Yang R."/>
            <person name="Briner A.E."/>
            <person name="Felis G.E."/>
            <person name="de Vos W.M."/>
            <person name="Barrangou R."/>
            <person name="Klaenhammer T.R."/>
            <person name="Caufield P.W."/>
            <person name="Cui Y."/>
            <person name="Zhang H."/>
            <person name="O'Toole P.W."/>
        </authorList>
    </citation>
    <scope>NUCLEOTIDE SEQUENCE [LARGE SCALE GENOMIC DNA]</scope>
    <source>
        <strain evidence="16 17">DSM 19972</strain>
    </source>
</reference>
<dbReference type="GO" id="GO:0009236">
    <property type="term" value="P:cobalamin biosynthetic process"/>
    <property type="evidence" value="ECO:0007669"/>
    <property type="project" value="UniProtKB-UniRule"/>
</dbReference>
<evidence type="ECO:0000256" key="9">
    <source>
        <dbReference type="ARBA" id="ARBA00031529"/>
    </source>
</evidence>